<protein>
    <submittedName>
        <fullName evidence="1">Uncharacterized protein</fullName>
    </submittedName>
</protein>
<dbReference type="EMBL" id="KZ503247">
    <property type="protein sequence ID" value="PKU66775.1"/>
    <property type="molecule type" value="Genomic_DNA"/>
</dbReference>
<reference evidence="1 2" key="2">
    <citation type="journal article" date="2017" name="Nature">
        <title>The Apostasia genome and the evolution of orchids.</title>
        <authorList>
            <person name="Zhang G.Q."/>
            <person name="Liu K.W."/>
            <person name="Li Z."/>
            <person name="Lohaus R."/>
            <person name="Hsiao Y.Y."/>
            <person name="Niu S.C."/>
            <person name="Wang J.Y."/>
            <person name="Lin Y.C."/>
            <person name="Xu Q."/>
            <person name="Chen L.J."/>
            <person name="Yoshida K."/>
            <person name="Fujiwara S."/>
            <person name="Wang Z.W."/>
            <person name="Zhang Y.Q."/>
            <person name="Mitsuda N."/>
            <person name="Wang M."/>
            <person name="Liu G.H."/>
            <person name="Pecoraro L."/>
            <person name="Huang H.X."/>
            <person name="Xiao X.J."/>
            <person name="Lin M."/>
            <person name="Wu X.Y."/>
            <person name="Wu W.L."/>
            <person name="Chen Y.Y."/>
            <person name="Chang S.B."/>
            <person name="Sakamoto S."/>
            <person name="Ohme-Takagi M."/>
            <person name="Yagi M."/>
            <person name="Zeng S.J."/>
            <person name="Shen C.Y."/>
            <person name="Yeh C.M."/>
            <person name="Luo Y.B."/>
            <person name="Tsai W.C."/>
            <person name="Van de Peer Y."/>
            <person name="Liu Z.J."/>
        </authorList>
    </citation>
    <scope>NUCLEOTIDE SEQUENCE [LARGE SCALE GENOMIC DNA]</scope>
    <source>
        <tissue evidence="1">The whole plant</tissue>
    </source>
</reference>
<evidence type="ECO:0000313" key="1">
    <source>
        <dbReference type="EMBL" id="PKU66775.1"/>
    </source>
</evidence>
<dbReference type="AlphaFoldDB" id="A0A2I0VTP2"/>
<sequence length="120" mass="13358">MSPTIMVIKIYKYAERVSKEIAMIIALSLDLDVGFFDKPEMLGEPLVTLKLLHYEGKISDPARGIYGCGAHSDFGLINLLATDDVADLQVSPNNVFCVHEPEIQRYASGPDSYHGQEMRK</sequence>
<accession>A0A2I0VTP2</accession>
<evidence type="ECO:0000313" key="2">
    <source>
        <dbReference type="Proteomes" id="UP000233837"/>
    </source>
</evidence>
<keyword evidence="2" id="KW-1185">Reference proteome</keyword>
<proteinExistence type="predicted"/>
<reference evidence="1 2" key="1">
    <citation type="journal article" date="2016" name="Sci. Rep.">
        <title>The Dendrobium catenatum Lindl. genome sequence provides insights into polysaccharide synthase, floral development and adaptive evolution.</title>
        <authorList>
            <person name="Zhang G.Q."/>
            <person name="Xu Q."/>
            <person name="Bian C."/>
            <person name="Tsai W.C."/>
            <person name="Yeh C.M."/>
            <person name="Liu K.W."/>
            <person name="Yoshida K."/>
            <person name="Zhang L.S."/>
            <person name="Chang S.B."/>
            <person name="Chen F."/>
            <person name="Shi Y."/>
            <person name="Su Y.Y."/>
            <person name="Zhang Y.Q."/>
            <person name="Chen L.J."/>
            <person name="Yin Y."/>
            <person name="Lin M."/>
            <person name="Huang H."/>
            <person name="Deng H."/>
            <person name="Wang Z.W."/>
            <person name="Zhu S.L."/>
            <person name="Zhao X."/>
            <person name="Deng C."/>
            <person name="Niu S.C."/>
            <person name="Huang J."/>
            <person name="Wang M."/>
            <person name="Liu G.H."/>
            <person name="Yang H.J."/>
            <person name="Xiao X.J."/>
            <person name="Hsiao Y.Y."/>
            <person name="Wu W.L."/>
            <person name="Chen Y.Y."/>
            <person name="Mitsuda N."/>
            <person name="Ohme-Takagi M."/>
            <person name="Luo Y.B."/>
            <person name="Van de Peer Y."/>
            <person name="Liu Z.J."/>
        </authorList>
    </citation>
    <scope>NUCLEOTIDE SEQUENCE [LARGE SCALE GENOMIC DNA]</scope>
    <source>
        <tissue evidence="1">The whole plant</tissue>
    </source>
</reference>
<dbReference type="InterPro" id="IPR027443">
    <property type="entry name" value="IPNS-like_sf"/>
</dbReference>
<organism evidence="1 2">
    <name type="scientific">Dendrobium catenatum</name>
    <dbReference type="NCBI Taxonomy" id="906689"/>
    <lineage>
        <taxon>Eukaryota</taxon>
        <taxon>Viridiplantae</taxon>
        <taxon>Streptophyta</taxon>
        <taxon>Embryophyta</taxon>
        <taxon>Tracheophyta</taxon>
        <taxon>Spermatophyta</taxon>
        <taxon>Magnoliopsida</taxon>
        <taxon>Liliopsida</taxon>
        <taxon>Asparagales</taxon>
        <taxon>Orchidaceae</taxon>
        <taxon>Epidendroideae</taxon>
        <taxon>Malaxideae</taxon>
        <taxon>Dendrobiinae</taxon>
        <taxon>Dendrobium</taxon>
    </lineage>
</organism>
<dbReference type="Proteomes" id="UP000233837">
    <property type="component" value="Unassembled WGS sequence"/>
</dbReference>
<name>A0A2I0VTP2_9ASPA</name>
<dbReference type="Gene3D" id="2.60.120.330">
    <property type="entry name" value="B-lactam Antibiotic, Isopenicillin N Synthase, Chain"/>
    <property type="match status" value="1"/>
</dbReference>
<dbReference type="SUPFAM" id="SSF51197">
    <property type="entry name" value="Clavaminate synthase-like"/>
    <property type="match status" value="1"/>
</dbReference>
<gene>
    <name evidence="1" type="ORF">MA16_Dca025713</name>
</gene>